<name>A0A9W4ULR8_9PLEO</name>
<protein>
    <submittedName>
        <fullName evidence="2">Uncharacterized protein</fullName>
    </submittedName>
</protein>
<accession>A0A9W4ULR8</accession>
<evidence type="ECO:0000256" key="1">
    <source>
        <dbReference type="SAM" id="MobiDB-lite"/>
    </source>
</evidence>
<sequence>MGQRVYPSTLNLDRVGGGFDCQKQTDQPVNKAFGDSMQANASRDLPGSDTVASQLGPECESMSMDESDLGSSSNHNAYRLFEKYEEGTSVEEVVLQPALGLGISLDDNYCADVHINTSEFDYELFEASAQIAIRDVNAFIYSQARQEQPSFDQTGVEQAEHSGGHHQDTDDSMENDVDVSGSESPEPTPGAYLVSIVDGRTTIISHPPQPNDH</sequence>
<reference evidence="2" key="1">
    <citation type="submission" date="2023-01" db="EMBL/GenBank/DDBJ databases">
        <authorList>
            <person name="Van Ghelder C."/>
            <person name="Rancurel C."/>
        </authorList>
    </citation>
    <scope>NUCLEOTIDE SEQUENCE</scope>
    <source>
        <strain evidence="2">CNCM I-4278</strain>
    </source>
</reference>
<comment type="caution">
    <text evidence="2">The sequence shown here is derived from an EMBL/GenBank/DDBJ whole genome shotgun (WGS) entry which is preliminary data.</text>
</comment>
<dbReference type="EMBL" id="CAOQHR010000008">
    <property type="protein sequence ID" value="CAI6338019.1"/>
    <property type="molecule type" value="Genomic_DNA"/>
</dbReference>
<proteinExistence type="predicted"/>
<feature type="compositionally biased region" description="Basic and acidic residues" evidence="1">
    <location>
        <begin position="158"/>
        <end position="169"/>
    </location>
</feature>
<evidence type="ECO:0000313" key="3">
    <source>
        <dbReference type="Proteomes" id="UP001152607"/>
    </source>
</evidence>
<dbReference type="AlphaFoldDB" id="A0A9W4ULR8"/>
<dbReference type="Proteomes" id="UP001152607">
    <property type="component" value="Unassembled WGS sequence"/>
</dbReference>
<gene>
    <name evidence="2" type="ORF">PDIGIT_LOCUS11141</name>
</gene>
<feature type="region of interest" description="Disordered" evidence="1">
    <location>
        <begin position="148"/>
        <end position="192"/>
    </location>
</feature>
<keyword evidence="3" id="KW-1185">Reference proteome</keyword>
<evidence type="ECO:0000313" key="2">
    <source>
        <dbReference type="EMBL" id="CAI6338019.1"/>
    </source>
</evidence>
<organism evidence="2 3">
    <name type="scientific">Periconia digitata</name>
    <dbReference type="NCBI Taxonomy" id="1303443"/>
    <lineage>
        <taxon>Eukaryota</taxon>
        <taxon>Fungi</taxon>
        <taxon>Dikarya</taxon>
        <taxon>Ascomycota</taxon>
        <taxon>Pezizomycotina</taxon>
        <taxon>Dothideomycetes</taxon>
        <taxon>Pleosporomycetidae</taxon>
        <taxon>Pleosporales</taxon>
        <taxon>Massarineae</taxon>
        <taxon>Periconiaceae</taxon>
        <taxon>Periconia</taxon>
    </lineage>
</organism>